<accession>A0ABS1E0U2</accession>
<reference evidence="2" key="2">
    <citation type="journal article" date="2020" name="Microorganisms">
        <title>Osmotic Adaptation and Compatible Solute Biosynthesis of Phototrophic Bacteria as Revealed from Genome Analyses.</title>
        <authorList>
            <person name="Imhoff J.F."/>
            <person name="Rahn T."/>
            <person name="Kunzel S."/>
            <person name="Keller A."/>
            <person name="Neulinger S.C."/>
        </authorList>
    </citation>
    <scope>NUCLEOTIDE SEQUENCE</scope>
    <source>
        <strain evidence="2">IM 151</strain>
    </source>
</reference>
<organism evidence="2 3">
    <name type="scientific">Rubrivivax gelatinosus</name>
    <name type="common">Rhodocyclus gelatinosus</name>
    <name type="synonym">Rhodopseudomonas gelatinosa</name>
    <dbReference type="NCBI Taxonomy" id="28068"/>
    <lineage>
        <taxon>Bacteria</taxon>
        <taxon>Pseudomonadati</taxon>
        <taxon>Pseudomonadota</taxon>
        <taxon>Betaproteobacteria</taxon>
        <taxon>Burkholderiales</taxon>
        <taxon>Sphaerotilaceae</taxon>
        <taxon>Rubrivivax</taxon>
    </lineage>
</organism>
<keyword evidence="1" id="KW-0732">Signal</keyword>
<dbReference type="InterPro" id="IPR047111">
    <property type="entry name" value="YbaP-like"/>
</dbReference>
<dbReference type="InterPro" id="IPR002816">
    <property type="entry name" value="TraB/PrgY/GumN_fam"/>
</dbReference>
<keyword evidence="3" id="KW-1185">Reference proteome</keyword>
<dbReference type="EMBL" id="NRRU01000187">
    <property type="protein sequence ID" value="MBK1715957.1"/>
    <property type="molecule type" value="Genomic_DNA"/>
</dbReference>
<dbReference type="PANTHER" id="PTHR40590">
    <property type="entry name" value="CYTOPLASMIC PROTEIN-RELATED"/>
    <property type="match status" value="1"/>
</dbReference>
<sequence>MNALTRWRRRAAAAVAALWFGLPALAQDCPPPVDAAPAAVADRGPLWAIERDGRRSWLYGTLHLGRPGWATPGPRTAAALAASDVVALELDPEDPAVQRVLLAEALRPVAPLAPELATRLARAVRGACLDPAALAALHPAMQAIVVTLAEARRAGLDTAWGQEAALARAARGSGRPLVALETAELQVAVLLPREPEAIAAAVDRTLAPLESGQATAALQRLAGAWERADLATIADYESWCGCVADAGDHEALRELNDERNPALADGIAALHAQGHSVFAAVGALHMTGPQALPRLLEARGFVVRPVSPAP</sequence>
<feature type="chain" id="PRO_5046227226" evidence="1">
    <location>
        <begin position="27"/>
        <end position="310"/>
    </location>
</feature>
<dbReference type="PANTHER" id="PTHR40590:SF1">
    <property type="entry name" value="CYTOPLASMIC PROTEIN"/>
    <property type="match status" value="1"/>
</dbReference>
<comment type="caution">
    <text evidence="2">The sequence shown here is derived from an EMBL/GenBank/DDBJ whole genome shotgun (WGS) entry which is preliminary data.</text>
</comment>
<proteinExistence type="predicted"/>
<name>A0ABS1E0U2_RUBGE</name>
<evidence type="ECO:0000313" key="3">
    <source>
        <dbReference type="Proteomes" id="UP001041814"/>
    </source>
</evidence>
<dbReference type="CDD" id="cd14789">
    <property type="entry name" value="Tiki"/>
    <property type="match status" value="1"/>
</dbReference>
<evidence type="ECO:0000313" key="2">
    <source>
        <dbReference type="EMBL" id="MBK1715957.1"/>
    </source>
</evidence>
<reference evidence="2" key="1">
    <citation type="submission" date="2017-08" db="EMBL/GenBank/DDBJ databases">
        <authorList>
            <person name="Imhoff J.F."/>
            <person name="Rahn T."/>
            <person name="Kuenzel S."/>
            <person name="Neulinger S.C."/>
        </authorList>
    </citation>
    <scope>NUCLEOTIDE SEQUENCE</scope>
    <source>
        <strain evidence="2">IM 151</strain>
    </source>
</reference>
<dbReference type="Pfam" id="PF01963">
    <property type="entry name" value="TraB_PrgY_gumN"/>
    <property type="match status" value="1"/>
</dbReference>
<evidence type="ECO:0000256" key="1">
    <source>
        <dbReference type="SAM" id="SignalP"/>
    </source>
</evidence>
<dbReference type="RefSeq" id="WP_200380372.1">
    <property type="nucleotide sequence ID" value="NZ_NRRU01000187.1"/>
</dbReference>
<dbReference type="Proteomes" id="UP001041814">
    <property type="component" value="Unassembled WGS sequence"/>
</dbReference>
<gene>
    <name evidence="2" type="ORF">CKO43_24740</name>
</gene>
<protein>
    <submittedName>
        <fullName evidence="2">Polysaccharide biosynthesis protein GumN</fullName>
    </submittedName>
</protein>
<feature type="signal peptide" evidence="1">
    <location>
        <begin position="1"/>
        <end position="26"/>
    </location>
</feature>